<dbReference type="SUPFAM" id="SSF49265">
    <property type="entry name" value="Fibronectin type III"/>
    <property type="match status" value="1"/>
</dbReference>
<evidence type="ECO:0000259" key="3">
    <source>
        <dbReference type="SMART" id="SM00631"/>
    </source>
</evidence>
<dbReference type="CDD" id="cd00063">
    <property type="entry name" value="FN3"/>
    <property type="match status" value="1"/>
</dbReference>
<comment type="caution">
    <text evidence="4">The sequence shown here is derived from an EMBL/GenBank/DDBJ whole genome shotgun (WGS) entry which is preliminary data.</text>
</comment>
<dbReference type="OrthoDB" id="9758209at2"/>
<feature type="compositionally biased region" description="Low complexity" evidence="1">
    <location>
        <begin position="373"/>
        <end position="385"/>
    </location>
</feature>
<evidence type="ECO:0000313" key="4">
    <source>
        <dbReference type="EMBL" id="RHJ87508.1"/>
    </source>
</evidence>
<dbReference type="Gene3D" id="3.40.630.10">
    <property type="entry name" value="Zn peptidases"/>
    <property type="match status" value="1"/>
</dbReference>
<proteinExistence type="predicted"/>
<dbReference type="GO" id="GO:0004181">
    <property type="term" value="F:metallocarboxypeptidase activity"/>
    <property type="evidence" value="ECO:0007669"/>
    <property type="project" value="InterPro"/>
</dbReference>
<dbReference type="STRING" id="1776384.GCA_900086585_01070"/>
<dbReference type="AlphaFoldDB" id="A0A415E1R3"/>
<dbReference type="CDD" id="cd06244">
    <property type="entry name" value="M14-like"/>
    <property type="match status" value="1"/>
</dbReference>
<dbReference type="SUPFAM" id="SSF53187">
    <property type="entry name" value="Zn-dependent exopeptidases"/>
    <property type="match status" value="1"/>
</dbReference>
<keyword evidence="5" id="KW-1185">Reference proteome</keyword>
<organism evidence="4 5">
    <name type="scientific">Emergencia timonensis</name>
    <dbReference type="NCBI Taxonomy" id="1776384"/>
    <lineage>
        <taxon>Bacteria</taxon>
        <taxon>Bacillati</taxon>
        <taxon>Bacillota</taxon>
        <taxon>Clostridia</taxon>
        <taxon>Peptostreptococcales</taxon>
        <taxon>Anaerovoracaceae</taxon>
        <taxon>Emergencia</taxon>
    </lineage>
</organism>
<evidence type="ECO:0000256" key="2">
    <source>
        <dbReference type="SAM" id="SignalP"/>
    </source>
</evidence>
<feature type="domain" description="Peptidase M14" evidence="3">
    <location>
        <begin position="207"/>
        <end position="576"/>
    </location>
</feature>
<dbReference type="Proteomes" id="UP000284841">
    <property type="component" value="Unassembled WGS sequence"/>
</dbReference>
<evidence type="ECO:0000256" key="1">
    <source>
        <dbReference type="SAM" id="MobiDB-lite"/>
    </source>
</evidence>
<dbReference type="EMBL" id="QRMS01000003">
    <property type="protein sequence ID" value="RHJ87508.1"/>
    <property type="molecule type" value="Genomic_DNA"/>
</dbReference>
<name>A0A415E1R3_9FIRM</name>
<dbReference type="InterPro" id="IPR000834">
    <property type="entry name" value="Peptidase_M14"/>
</dbReference>
<protein>
    <submittedName>
        <fullName evidence="4">Peptidase M14</fullName>
    </submittedName>
</protein>
<feature type="signal peptide" evidence="2">
    <location>
        <begin position="1"/>
        <end position="39"/>
    </location>
</feature>
<dbReference type="GO" id="GO:0006508">
    <property type="term" value="P:proteolysis"/>
    <property type="evidence" value="ECO:0007669"/>
    <property type="project" value="InterPro"/>
</dbReference>
<gene>
    <name evidence="4" type="ORF">DW099_12495</name>
</gene>
<dbReference type="SMART" id="SM00631">
    <property type="entry name" value="Zn_pept"/>
    <property type="match status" value="1"/>
</dbReference>
<sequence length="1169" mass="129697">MEVNMDCFRRKRTRSKILTMVLTITMVMSSFVMAVPAFAADQTAPQDAIVFDNTGAGEDAISLLDARSFTAKVKVDMTKEELEKAIADGAFQWTLSRGAGMQDASMFPYQYLGGKLEDWKCEKTEAQERGPLFENIKQTAVAEGDAVYLQLSFDAKTMFGYNGVDGRGRKVVRNKVLDYTGEYTLACTNGDVRLGETSVWVRPYDSFYTQSQVDKKMDELAARANAAGIYAKIEQIGTSSAGYPMRAIFISASSSDLSNSQALSKRAESEPAKVQSEIKNGSLKYKVPVMYSNVHADEIIGPDSCLDFVEALVEAAEGDGKIPYTKITGLTSAGTAAVKSEMAERGKVWSELIKDKVTGVGYIRGNGKVEPTSSSSGASSYSRTSDATVNMTDEEMAKYYNMKDTDLNVKDVLDDIFFIVVPSENVDGRTNFTRTNSNYFDLNRDNTYQTQAETQAMTALIAKWNPVSFHEIHGFYEQFQVEPCSPTHEPNAEYDLFMDTALAQGENFGSTAIANNEKINSFQVPMRDYLEVDKSGKKNWIPFDDMSTSYTPQYAFLHGVNAFTVEVPYGSQEAVDAIKYGFIGNAAFVAENKDRMFTNQLEFYRRGMENIDSDAIRPWYVSQSDEIGAEADVFRKKYKENDNFFPEYYIIPMTSSKQQDMKAAKEMVEYLLRNDVKLKKLTADVKINGVTYVKGSIVVDMHQAKRNMANAALYTNVVITDWNDLYSEPLTAFSQLRGFDMAVITKKGAIKSSNMQAVTKAPAIKSAKSGSGNYTILRNNSVDAIQAVNALLKKGKSVGMVTSGTYKGEFLVSTADFNSVKNQYILKGYSVKTAPKAKVIKKSVKVYIPGRTASPFESNEQGAYGVKNYSDRLNTSLGWDLFAYGKQMGFTIVSNPAKADVIVGNRSLTDAEINLVKEGKPYVGYTANALKAAKAMGIGVEYVDGGGYDALTTVTYESDSLITAKYKKEKDFIMYGYGGNYITSVPEGAKVLVKTTSDYPIEGFMSSAHIEKYKNTVQAIDYAKNGMKVTLFANTLTNKAHQQDDYRFAANAIYEKMLGEDFANAKTIKGVKNTTISAKSAKAEKGIKVSWKKSGSYKVDKYQVYRSTKKSSYGTKAYYVTKNAKTVSFTDSKSLKKGTRYYYKVRGVRKIDGKTYYTKWSNQANRVYK</sequence>
<feature type="chain" id="PRO_5019506342" evidence="2">
    <location>
        <begin position="40"/>
        <end position="1169"/>
    </location>
</feature>
<dbReference type="GO" id="GO:0008270">
    <property type="term" value="F:zinc ion binding"/>
    <property type="evidence" value="ECO:0007669"/>
    <property type="project" value="InterPro"/>
</dbReference>
<dbReference type="InterPro" id="IPR003961">
    <property type="entry name" value="FN3_dom"/>
</dbReference>
<dbReference type="Pfam" id="PF00246">
    <property type="entry name" value="Peptidase_M14"/>
    <property type="match status" value="1"/>
</dbReference>
<dbReference type="InterPro" id="IPR036116">
    <property type="entry name" value="FN3_sf"/>
</dbReference>
<accession>A0A415E1R3</accession>
<feature type="region of interest" description="Disordered" evidence="1">
    <location>
        <begin position="366"/>
        <end position="387"/>
    </location>
</feature>
<keyword evidence="2" id="KW-0732">Signal</keyword>
<reference evidence="4 5" key="1">
    <citation type="submission" date="2018-08" db="EMBL/GenBank/DDBJ databases">
        <title>A genome reference for cultivated species of the human gut microbiota.</title>
        <authorList>
            <person name="Zou Y."/>
            <person name="Xue W."/>
            <person name="Luo G."/>
        </authorList>
    </citation>
    <scope>NUCLEOTIDE SEQUENCE [LARGE SCALE GENOMIC DNA]</scope>
    <source>
        <strain evidence="4 5">AM07-24</strain>
    </source>
</reference>
<dbReference type="Gene3D" id="2.60.40.10">
    <property type="entry name" value="Immunoglobulins"/>
    <property type="match status" value="1"/>
</dbReference>
<evidence type="ECO:0000313" key="5">
    <source>
        <dbReference type="Proteomes" id="UP000284841"/>
    </source>
</evidence>
<dbReference type="InterPro" id="IPR013783">
    <property type="entry name" value="Ig-like_fold"/>
</dbReference>